<feature type="compositionally biased region" description="Basic and acidic residues" evidence="1">
    <location>
        <begin position="15"/>
        <end position="26"/>
    </location>
</feature>
<feature type="region of interest" description="Disordered" evidence="1">
    <location>
        <begin position="1"/>
        <end position="51"/>
    </location>
</feature>
<protein>
    <submittedName>
        <fullName evidence="2">Uncharacterized protein</fullName>
    </submittedName>
</protein>
<accession>A0A4Y2CPA5</accession>
<organism evidence="2 3">
    <name type="scientific">Araneus ventricosus</name>
    <name type="common">Orbweaver spider</name>
    <name type="synonym">Epeira ventricosa</name>
    <dbReference type="NCBI Taxonomy" id="182803"/>
    <lineage>
        <taxon>Eukaryota</taxon>
        <taxon>Metazoa</taxon>
        <taxon>Ecdysozoa</taxon>
        <taxon>Arthropoda</taxon>
        <taxon>Chelicerata</taxon>
        <taxon>Arachnida</taxon>
        <taxon>Araneae</taxon>
        <taxon>Araneomorphae</taxon>
        <taxon>Entelegynae</taxon>
        <taxon>Araneoidea</taxon>
        <taxon>Araneidae</taxon>
        <taxon>Araneus</taxon>
    </lineage>
</organism>
<sequence length="170" mass="20296">MPIAFKKSWTSPTPKSDDYSQRERAQCEIGVSNAAEPSSDSVPTNSKETSHIEMENLERKYDRAQSQLQRLQKKRIFNPGWRNCREKIDVLQTQLEKAQKEKETLRQNSEVIRERLEKTKTRLEKYHIKHDTVSSRLHVLREAERCNYSYRKLRRIENFPEPEYEKLVES</sequence>
<dbReference type="AlphaFoldDB" id="A0A4Y2CPA5"/>
<dbReference type="OrthoDB" id="6429828at2759"/>
<reference evidence="2 3" key="1">
    <citation type="journal article" date="2019" name="Sci. Rep.">
        <title>Orb-weaving spider Araneus ventricosus genome elucidates the spidroin gene catalogue.</title>
        <authorList>
            <person name="Kono N."/>
            <person name="Nakamura H."/>
            <person name="Ohtoshi R."/>
            <person name="Moran D.A.P."/>
            <person name="Shinohara A."/>
            <person name="Yoshida Y."/>
            <person name="Fujiwara M."/>
            <person name="Mori M."/>
            <person name="Tomita M."/>
            <person name="Arakawa K."/>
        </authorList>
    </citation>
    <scope>NUCLEOTIDE SEQUENCE [LARGE SCALE GENOMIC DNA]</scope>
</reference>
<dbReference type="Proteomes" id="UP000499080">
    <property type="component" value="Unassembled WGS sequence"/>
</dbReference>
<dbReference type="Gene3D" id="1.10.287.2610">
    <property type="match status" value="1"/>
</dbReference>
<name>A0A4Y2CPA5_ARAVE</name>
<feature type="compositionally biased region" description="Polar residues" evidence="1">
    <location>
        <begin position="35"/>
        <end position="47"/>
    </location>
</feature>
<keyword evidence="3" id="KW-1185">Reference proteome</keyword>
<evidence type="ECO:0000313" key="3">
    <source>
        <dbReference type="Proteomes" id="UP000499080"/>
    </source>
</evidence>
<dbReference type="EMBL" id="BGPR01000224">
    <property type="protein sequence ID" value="GBM06183.1"/>
    <property type="molecule type" value="Genomic_DNA"/>
</dbReference>
<evidence type="ECO:0000256" key="1">
    <source>
        <dbReference type="SAM" id="MobiDB-lite"/>
    </source>
</evidence>
<gene>
    <name evidence="2" type="ORF">AVEN_167072_1</name>
</gene>
<comment type="caution">
    <text evidence="2">The sequence shown here is derived from an EMBL/GenBank/DDBJ whole genome shotgun (WGS) entry which is preliminary data.</text>
</comment>
<proteinExistence type="predicted"/>
<evidence type="ECO:0000313" key="2">
    <source>
        <dbReference type="EMBL" id="GBM06183.1"/>
    </source>
</evidence>